<dbReference type="RefSeq" id="XP_032809581.1">
    <property type="nucleotide sequence ID" value="XM_032953690.1"/>
</dbReference>
<dbReference type="KEGG" id="pmrn:116942104"/>
<dbReference type="InterPro" id="IPR011701">
    <property type="entry name" value="MFS"/>
</dbReference>
<organism evidence="10 11">
    <name type="scientific">Petromyzon marinus</name>
    <name type="common">Sea lamprey</name>
    <dbReference type="NCBI Taxonomy" id="7757"/>
    <lineage>
        <taxon>Eukaryota</taxon>
        <taxon>Metazoa</taxon>
        <taxon>Chordata</taxon>
        <taxon>Craniata</taxon>
        <taxon>Vertebrata</taxon>
        <taxon>Cyclostomata</taxon>
        <taxon>Hyperoartia</taxon>
        <taxon>Petromyzontiformes</taxon>
        <taxon>Petromyzontidae</taxon>
        <taxon>Petromyzon</taxon>
    </lineage>
</organism>
<name>A0AAJ7T3D4_PETMA</name>
<protein>
    <recommendedName>
        <fullName evidence="7">Major facilitator superfamily domain-containing protein 3</fullName>
    </recommendedName>
</protein>
<dbReference type="InterPro" id="IPR004752">
    <property type="entry name" value="AmpG_permease/AT-1"/>
</dbReference>
<evidence type="ECO:0000256" key="8">
    <source>
        <dbReference type="SAM" id="MobiDB-lite"/>
    </source>
</evidence>
<keyword evidence="3" id="KW-0813">Transport</keyword>
<feature type="transmembrane region" description="Helical" evidence="9">
    <location>
        <begin position="337"/>
        <end position="358"/>
    </location>
</feature>
<evidence type="ECO:0000256" key="4">
    <source>
        <dbReference type="ARBA" id="ARBA00022692"/>
    </source>
</evidence>
<feature type="transmembrane region" description="Helical" evidence="9">
    <location>
        <begin position="379"/>
        <end position="399"/>
    </location>
</feature>
<feature type="transmembrane region" description="Helical" evidence="9">
    <location>
        <begin position="405"/>
        <end position="424"/>
    </location>
</feature>
<sequence>MRRRLDGALRSELAFLGALYCVQGMPYGLQSGYLPLYMRAAGASYGLAAITRVLYVPWLLKFAWAPLVGQCGSLQAWLLGSTGAMGLVCLVGGAVLPEPRSSLAPNAVLLLLLNALASVQDVAVDTCAVRLLAGGARLAWGNAVQVVAYKLGSALAGGALLGLAGERLGWHGVLRVLGALYLLALAYTHRWLTWRPGGMLSPAQHGGQHDDGQQQQQQQRHRATFNPVAISRELLKTPGTAWMAVFVLLYKLGEQAALGMFPLALLDRGFSTREVALWGGLVGVATSMAGSALGGPLCDRYSTWGLLRAALAARLVPLFTQTLLLSLQPTGGPLVKGLAVICILLQHLLGGLVTTLTFSLMMRCSQRAPPHLQATHYSFLALLEILGKLLLGTVSGLLLDSLGLGPAFTLFLALSSLAFAYTWCSAPPY</sequence>
<evidence type="ECO:0000256" key="1">
    <source>
        <dbReference type="ARBA" id="ARBA00004141"/>
    </source>
</evidence>
<feature type="transmembrane region" description="Helical" evidence="9">
    <location>
        <begin position="140"/>
        <end position="162"/>
    </location>
</feature>
<keyword evidence="5 9" id="KW-1133">Transmembrane helix</keyword>
<dbReference type="GO" id="GO:0016020">
    <property type="term" value="C:membrane"/>
    <property type="evidence" value="ECO:0007669"/>
    <property type="project" value="UniProtKB-SubCell"/>
</dbReference>
<feature type="region of interest" description="Disordered" evidence="8">
    <location>
        <begin position="202"/>
        <end position="222"/>
    </location>
</feature>
<dbReference type="AlphaFoldDB" id="A0AAJ7T3D4"/>
<keyword evidence="10" id="KW-1185">Reference proteome</keyword>
<dbReference type="PANTHER" id="PTHR12778">
    <property type="entry name" value="SOLUTE CARRIER FAMILY 33 ACETYL-COA TRANSPORTER -RELATED"/>
    <property type="match status" value="1"/>
</dbReference>
<dbReference type="CTD" id="113655"/>
<evidence type="ECO:0000256" key="9">
    <source>
        <dbReference type="SAM" id="Phobius"/>
    </source>
</evidence>
<evidence type="ECO:0000256" key="5">
    <source>
        <dbReference type="ARBA" id="ARBA00022989"/>
    </source>
</evidence>
<gene>
    <name evidence="11" type="primary">MFSD3</name>
</gene>
<dbReference type="SUPFAM" id="SSF103473">
    <property type="entry name" value="MFS general substrate transporter"/>
    <property type="match status" value="1"/>
</dbReference>
<reference evidence="11" key="1">
    <citation type="submission" date="2025-08" db="UniProtKB">
        <authorList>
            <consortium name="RefSeq"/>
        </authorList>
    </citation>
    <scope>IDENTIFICATION</scope>
    <source>
        <tissue evidence="11">Sperm</tissue>
    </source>
</reference>
<comment type="similarity">
    <text evidence="2">Belongs to the major facilitator superfamily.</text>
</comment>
<proteinExistence type="inferred from homology"/>
<keyword evidence="6 9" id="KW-0472">Membrane</keyword>
<comment type="subcellular location">
    <subcellularLocation>
        <location evidence="1">Membrane</location>
        <topology evidence="1">Multi-pass membrane protein</topology>
    </subcellularLocation>
</comment>
<feature type="transmembrane region" description="Helical" evidence="9">
    <location>
        <begin position="168"/>
        <end position="187"/>
    </location>
</feature>
<dbReference type="InterPro" id="IPR036259">
    <property type="entry name" value="MFS_trans_sf"/>
</dbReference>
<evidence type="ECO:0000256" key="2">
    <source>
        <dbReference type="ARBA" id="ARBA00008335"/>
    </source>
</evidence>
<evidence type="ECO:0000313" key="10">
    <source>
        <dbReference type="Proteomes" id="UP001318040"/>
    </source>
</evidence>
<evidence type="ECO:0000256" key="3">
    <source>
        <dbReference type="ARBA" id="ARBA00022448"/>
    </source>
</evidence>
<feature type="transmembrane region" description="Helical" evidence="9">
    <location>
        <begin position="275"/>
        <end position="294"/>
    </location>
</feature>
<feature type="transmembrane region" description="Helical" evidence="9">
    <location>
        <begin position="76"/>
        <end position="96"/>
    </location>
</feature>
<evidence type="ECO:0000313" key="11">
    <source>
        <dbReference type="RefSeq" id="XP_032809581.1"/>
    </source>
</evidence>
<dbReference type="GO" id="GO:0022857">
    <property type="term" value="F:transmembrane transporter activity"/>
    <property type="evidence" value="ECO:0007669"/>
    <property type="project" value="InterPro"/>
</dbReference>
<dbReference type="Proteomes" id="UP001318040">
    <property type="component" value="Chromosome 13"/>
</dbReference>
<dbReference type="PANTHER" id="PTHR12778:SF10">
    <property type="entry name" value="MAJOR FACILITATOR SUPERFAMILY DOMAIN-CONTAINING PROTEIN 3"/>
    <property type="match status" value="1"/>
</dbReference>
<feature type="transmembrane region" description="Helical" evidence="9">
    <location>
        <begin position="306"/>
        <end position="325"/>
    </location>
</feature>
<dbReference type="Gene3D" id="1.20.1250.20">
    <property type="entry name" value="MFS general substrate transporter like domains"/>
    <property type="match status" value="1"/>
</dbReference>
<keyword evidence="4 9" id="KW-0812">Transmembrane</keyword>
<dbReference type="FunFam" id="1.20.1250.20:FF:000176">
    <property type="entry name" value="Major facilitator superfamily domain containing 3"/>
    <property type="match status" value="1"/>
</dbReference>
<evidence type="ECO:0000256" key="7">
    <source>
        <dbReference type="ARBA" id="ARBA00069953"/>
    </source>
</evidence>
<dbReference type="Pfam" id="PF07690">
    <property type="entry name" value="MFS_1"/>
    <property type="match status" value="1"/>
</dbReference>
<feature type="transmembrane region" description="Helical" evidence="9">
    <location>
        <begin position="12"/>
        <end position="30"/>
    </location>
</feature>
<accession>A0AAJ7T3D4</accession>
<evidence type="ECO:0000256" key="6">
    <source>
        <dbReference type="ARBA" id="ARBA00023136"/>
    </source>
</evidence>